<evidence type="ECO:0000313" key="5">
    <source>
        <dbReference type="Proteomes" id="UP001224392"/>
    </source>
</evidence>
<dbReference type="SUPFAM" id="SSF49764">
    <property type="entry name" value="HSP20-like chaperones"/>
    <property type="match status" value="1"/>
</dbReference>
<keyword evidence="5" id="KW-1185">Reference proteome</keyword>
<evidence type="ECO:0000313" key="4">
    <source>
        <dbReference type="EMBL" id="GMG87702.1"/>
    </source>
</evidence>
<dbReference type="InterPro" id="IPR002068">
    <property type="entry name" value="A-crystallin/Hsp20_dom"/>
</dbReference>
<gene>
    <name evidence="4" type="ORF">MNKW57_20230</name>
</gene>
<reference evidence="4 5" key="1">
    <citation type="submission" date="2023-04" db="EMBL/GenBank/DDBJ databases">
        <title>Marinobulbifer ophiurae gen. nov., sp. Nov., isolate from tissue of brittle star Ophioplocus japonicus.</title>
        <authorList>
            <person name="Kawano K."/>
            <person name="Sawayama S."/>
            <person name="Nakagawa S."/>
        </authorList>
    </citation>
    <scope>NUCLEOTIDE SEQUENCE [LARGE SCALE GENOMIC DNA]</scope>
    <source>
        <strain evidence="4 5">NKW57</strain>
    </source>
</reference>
<organism evidence="4 5">
    <name type="scientific">Biformimicrobium ophioploci</name>
    <dbReference type="NCBI Taxonomy" id="3036711"/>
    <lineage>
        <taxon>Bacteria</taxon>
        <taxon>Pseudomonadati</taxon>
        <taxon>Pseudomonadota</taxon>
        <taxon>Gammaproteobacteria</taxon>
        <taxon>Cellvibrionales</taxon>
        <taxon>Microbulbiferaceae</taxon>
        <taxon>Biformimicrobium</taxon>
    </lineage>
</organism>
<dbReference type="InterPro" id="IPR008978">
    <property type="entry name" value="HSP20-like_chaperone"/>
</dbReference>
<protein>
    <submittedName>
        <fullName evidence="4">Hsp20/alpha crystallin family protein</fullName>
    </submittedName>
</protein>
<dbReference type="PROSITE" id="PS01031">
    <property type="entry name" value="SHSP"/>
    <property type="match status" value="1"/>
</dbReference>
<accession>A0ABQ6M077</accession>
<comment type="similarity">
    <text evidence="1 2">Belongs to the small heat shock protein (HSP20) family.</text>
</comment>
<dbReference type="Proteomes" id="UP001224392">
    <property type="component" value="Unassembled WGS sequence"/>
</dbReference>
<dbReference type="CDD" id="cd06471">
    <property type="entry name" value="ACD_LpsHSP_like"/>
    <property type="match status" value="1"/>
</dbReference>
<sequence>MKLVPRKSFFDMDQLFPEWLHHGPSSGLMTPTTFAPKVDILEQDNQYRIVADLPGVKREDIHVHLDNGILTLEAKVEQEDREEKEGKVIRSERFTGSYLRRFDVGDDVSDSDIKAEFKDGVLTLTAPKKEPSERPATKIEIK</sequence>
<evidence type="ECO:0000259" key="3">
    <source>
        <dbReference type="PROSITE" id="PS01031"/>
    </source>
</evidence>
<proteinExistence type="inferred from homology"/>
<evidence type="ECO:0000256" key="2">
    <source>
        <dbReference type="RuleBase" id="RU003616"/>
    </source>
</evidence>
<comment type="caution">
    <text evidence="4">The sequence shown here is derived from an EMBL/GenBank/DDBJ whole genome shotgun (WGS) entry which is preliminary data.</text>
</comment>
<feature type="domain" description="SHSP" evidence="3">
    <location>
        <begin position="29"/>
        <end position="142"/>
    </location>
</feature>
<dbReference type="RefSeq" id="WP_285764326.1">
    <property type="nucleotide sequence ID" value="NZ_BSYJ01000004.1"/>
</dbReference>
<dbReference type="PANTHER" id="PTHR11527">
    <property type="entry name" value="HEAT-SHOCK PROTEIN 20 FAMILY MEMBER"/>
    <property type="match status" value="1"/>
</dbReference>
<dbReference type="InterPro" id="IPR031107">
    <property type="entry name" value="Small_HSP"/>
</dbReference>
<dbReference type="Gene3D" id="2.60.40.790">
    <property type="match status" value="1"/>
</dbReference>
<dbReference type="EMBL" id="BSYJ01000004">
    <property type="protein sequence ID" value="GMG87702.1"/>
    <property type="molecule type" value="Genomic_DNA"/>
</dbReference>
<name>A0ABQ6M077_9GAMM</name>
<evidence type="ECO:0000256" key="1">
    <source>
        <dbReference type="PROSITE-ProRule" id="PRU00285"/>
    </source>
</evidence>
<dbReference type="Pfam" id="PF00011">
    <property type="entry name" value="HSP20"/>
    <property type="match status" value="1"/>
</dbReference>